<sequence length="180" mass="21337">MSELIDLLQEHNSDYQKSKRLQYEMFKPGLPRESTLAEQIMWQVNPDDHGWRHNIVGNLPDFLALYFATRYKKIFTQSGCNGRRCANTFLRQFGENVLPRLNKVTERYQFKNRVSGVTPFPFIEQLERLVTLERKDIRQLAWGISHFIAENYENASAQYVNQQPASEQDARERLIRIYSY</sequence>
<evidence type="ECO:0000313" key="1">
    <source>
        <dbReference type="EMBL" id="CAQ86390.1"/>
    </source>
</evidence>
<dbReference type="eggNOG" id="ENOG502Z7TX">
    <property type="taxonomic scope" value="Bacteria"/>
</dbReference>
<reference evidence="2" key="3">
    <citation type="submission" date="2008-09" db="EMBL/GenBank/DDBJ databases">
        <authorList>
            <person name="Thomson N.R."/>
        </authorList>
    </citation>
    <scope>NUCLEOTIDE SEQUENCE</scope>
    <source>
        <strain evidence="2">ATCC 43949</strain>
    </source>
</reference>
<proteinExistence type="predicted"/>
<dbReference type="EMBL" id="FM162591">
    <property type="protein sequence ID" value="CAQ86390.1"/>
    <property type="molecule type" value="Genomic_DNA"/>
</dbReference>
<dbReference type="EMBL" id="FM211051">
    <property type="protein sequence ID" value="CAR67171.1"/>
    <property type="molecule type" value="Genomic_DNA"/>
</dbReference>
<organism evidence="2">
    <name type="scientific">Photorhabdus asymbiotica subsp. asymbiotica (strain ATCC 43949 / 3105-77)</name>
    <name type="common">Xenorhabdus luminescens (strain 2)</name>
    <dbReference type="NCBI Taxonomy" id="553480"/>
    <lineage>
        <taxon>Bacteria</taxon>
        <taxon>Pseudomonadati</taxon>
        <taxon>Pseudomonadota</taxon>
        <taxon>Gammaproteobacteria</taxon>
        <taxon>Enterobacterales</taxon>
        <taxon>Morganellaceae</taxon>
        <taxon>Photorhabdus</taxon>
    </lineage>
</organism>
<evidence type="ECO:0000313" key="3">
    <source>
        <dbReference type="Proteomes" id="UP000002747"/>
    </source>
</evidence>
<reference evidence="2" key="1">
    <citation type="journal article" date="2008" name="Proc. Natl. Acad. Sci. U.S.A.">
        <title>Rapid virulence annotation (RVA): identification of virulence factors using a bacterial genome library and multiple invertebrate hosts.</title>
        <authorList>
            <person name="Waterfield N.R."/>
            <person name="Sanchez-Contreras M."/>
            <person name="Eleftherianos I."/>
            <person name="Dowling A."/>
            <person name="Wilkinson P."/>
            <person name="Parkhill J."/>
            <person name="Thomson N."/>
            <person name="Reynolds S.E."/>
            <person name="Bode H.B."/>
            <person name="Dorus S."/>
            <person name="Ffrench-Constant R.H."/>
        </authorList>
    </citation>
    <scope>NUCLEOTIDE SEQUENCE</scope>
    <source>
        <strain evidence="2">ATCC 43949</strain>
    </source>
</reference>
<reference evidence="1" key="2">
    <citation type="submission" date="2008-05" db="EMBL/GenBank/DDBJ databases">
        <authorList>
            <person name="Crossman L.C."/>
        </authorList>
    </citation>
    <scope>NUCLEOTIDE SEQUENCE</scope>
    <source>
        <strain evidence="1">ATCC43949</strain>
    </source>
</reference>
<reference evidence="1 3" key="4">
    <citation type="journal article" date="2009" name="BMC Genomics">
        <title>Comparative genomics of the emerging human pathogen Photorhabdus asymbiotica with the insect pathogen Photorhabdus luminescens.</title>
        <authorList>
            <person name="Wilkinson P."/>
            <person name="Waterfield N.R."/>
            <person name="Crossman L."/>
            <person name="Corton C."/>
            <person name="Sanchez-Contreras M."/>
            <person name="Vlisidou I."/>
            <person name="Barron A."/>
            <person name="Bignell A."/>
            <person name="Clark L."/>
            <person name="Ormond D."/>
            <person name="Mayho M."/>
            <person name="Bason N."/>
            <person name="Smith F."/>
            <person name="Simmonds M."/>
            <person name="Churcher C."/>
            <person name="Harris D."/>
            <person name="Thompson N.R."/>
            <person name="Quail M."/>
            <person name="Parkhill J."/>
            <person name="ffrench-Constant R.H."/>
        </authorList>
    </citation>
    <scope>NUCLEOTIDE SEQUENCE [LARGE SCALE GENOMIC DNA]</scope>
    <source>
        <strain evidence="3">ATCC 43949 / 3105-77</strain>
        <strain evidence="1">ATCC43949</strain>
    </source>
</reference>
<gene>
    <name evidence="1" type="ordered locus">PAU_04303</name>
    <name evidence="2" type="ORF">PA-RVA9-1931</name>
</gene>
<dbReference type="KEGG" id="pay:PAU_04303"/>
<protein>
    <submittedName>
        <fullName evidence="2">Uncharacterized protein</fullName>
    </submittedName>
</protein>
<dbReference type="STRING" id="291112.PAU_04303"/>
<evidence type="ECO:0000313" key="2">
    <source>
        <dbReference type="EMBL" id="CAR67171.1"/>
    </source>
</evidence>
<dbReference type="AlphaFoldDB" id="B6VLZ1"/>
<accession>B6VLZ1</accession>
<name>B6VLZ1_PHOAA</name>
<accession>C7BS92</accession>
<dbReference type="Proteomes" id="UP000002747">
    <property type="component" value="Chromosome"/>
</dbReference>